<keyword evidence="1" id="KW-0472">Membrane</keyword>
<dbReference type="EMBL" id="JARK01000353">
    <property type="protein sequence ID" value="EYC37970.1"/>
    <property type="molecule type" value="Genomic_DNA"/>
</dbReference>
<sequence>MKNLREYRAFRKESILVHSRTADMSRYLFVVLLIATLVSQATAQWGYPYYGYGYGYPYYGYGYRPWGWGYGRWGYNPIRGALGGALIGGLMGAFMGK</sequence>
<gene>
    <name evidence="2" type="primary">Acey_s0753.g2070</name>
    <name evidence="2" type="ORF">Y032_0753g2070</name>
</gene>
<dbReference type="Proteomes" id="UP000024635">
    <property type="component" value="Unassembled WGS sequence"/>
</dbReference>
<keyword evidence="1" id="KW-1133">Transmembrane helix</keyword>
<proteinExistence type="predicted"/>
<comment type="caution">
    <text evidence="2">The sequence shown here is derived from an EMBL/GenBank/DDBJ whole genome shotgun (WGS) entry which is preliminary data.</text>
</comment>
<evidence type="ECO:0000313" key="2">
    <source>
        <dbReference type="EMBL" id="EYC37970.1"/>
    </source>
</evidence>
<accession>A0A016WEB6</accession>
<reference evidence="3" key="1">
    <citation type="journal article" date="2015" name="Nat. Genet.">
        <title>The genome and transcriptome of the zoonotic hookworm Ancylostoma ceylanicum identify infection-specific gene families.</title>
        <authorList>
            <person name="Schwarz E.M."/>
            <person name="Hu Y."/>
            <person name="Antoshechkin I."/>
            <person name="Miller M.M."/>
            <person name="Sternberg P.W."/>
            <person name="Aroian R.V."/>
        </authorList>
    </citation>
    <scope>NUCLEOTIDE SEQUENCE</scope>
    <source>
        <strain evidence="3">HY135</strain>
    </source>
</reference>
<evidence type="ECO:0000256" key="1">
    <source>
        <dbReference type="SAM" id="Phobius"/>
    </source>
</evidence>
<keyword evidence="1" id="KW-0812">Transmembrane</keyword>
<name>A0A016WEB6_9BILA</name>
<protein>
    <recommendedName>
        <fullName evidence="4">Neuropeptide-like protein 31 family protein</fullName>
    </recommendedName>
</protein>
<keyword evidence="3" id="KW-1185">Reference proteome</keyword>
<dbReference type="AlphaFoldDB" id="A0A016WEB6"/>
<feature type="transmembrane region" description="Helical" evidence="1">
    <location>
        <begin position="78"/>
        <end position="96"/>
    </location>
</feature>
<organism evidence="2 3">
    <name type="scientific">Ancylostoma ceylanicum</name>
    <dbReference type="NCBI Taxonomy" id="53326"/>
    <lineage>
        <taxon>Eukaryota</taxon>
        <taxon>Metazoa</taxon>
        <taxon>Ecdysozoa</taxon>
        <taxon>Nematoda</taxon>
        <taxon>Chromadorea</taxon>
        <taxon>Rhabditida</taxon>
        <taxon>Rhabditina</taxon>
        <taxon>Rhabditomorpha</taxon>
        <taxon>Strongyloidea</taxon>
        <taxon>Ancylostomatidae</taxon>
        <taxon>Ancylostomatinae</taxon>
        <taxon>Ancylostoma</taxon>
    </lineage>
</organism>
<evidence type="ECO:0008006" key="4">
    <source>
        <dbReference type="Google" id="ProtNLM"/>
    </source>
</evidence>
<evidence type="ECO:0000313" key="3">
    <source>
        <dbReference type="Proteomes" id="UP000024635"/>
    </source>
</evidence>